<proteinExistence type="predicted"/>
<dbReference type="KEGG" id="sbl:Sbal_3516"/>
<dbReference type="Gene3D" id="3.30.70.270">
    <property type="match status" value="1"/>
</dbReference>
<reference evidence="5 6" key="1">
    <citation type="submission" date="2007-02" db="EMBL/GenBank/DDBJ databases">
        <title>Complete sequence of chromosome of Shewanella baltica OS155.</title>
        <authorList>
            <consortium name="US DOE Joint Genome Institute"/>
            <person name="Copeland A."/>
            <person name="Lucas S."/>
            <person name="Lapidus A."/>
            <person name="Barry K."/>
            <person name="Detter J.C."/>
            <person name="Glavina del Rio T."/>
            <person name="Hammon N."/>
            <person name="Israni S."/>
            <person name="Dalin E."/>
            <person name="Tice H."/>
            <person name="Pitluck S."/>
            <person name="Sims D.R."/>
            <person name="Brettin T."/>
            <person name="Bruce D."/>
            <person name="Han C."/>
            <person name="Tapia R."/>
            <person name="Brainard J."/>
            <person name="Schmutz J."/>
            <person name="Larimer F."/>
            <person name="Land M."/>
            <person name="Hauser L."/>
            <person name="Kyrpides N."/>
            <person name="Mikhailova N."/>
            <person name="Brettar I."/>
            <person name="Klappenbach J."/>
            <person name="Konstantinidis K."/>
            <person name="Rodrigues J."/>
            <person name="Tiedje J."/>
            <person name="Richardson P."/>
        </authorList>
    </citation>
    <scope>NUCLEOTIDE SEQUENCE [LARGE SCALE GENOMIC DNA]</scope>
    <source>
        <strain evidence="6">OS155 / ATCC BAA-1091</strain>
    </source>
</reference>
<dbReference type="PROSITE" id="PS50887">
    <property type="entry name" value="GGDEF"/>
    <property type="match status" value="1"/>
</dbReference>
<dbReference type="PANTHER" id="PTHR45138">
    <property type="entry name" value="REGULATORY COMPONENTS OF SENSORY TRANSDUCTION SYSTEM"/>
    <property type="match status" value="1"/>
</dbReference>
<keyword evidence="6" id="KW-1185">Reference proteome</keyword>
<dbReference type="STRING" id="325240.Sbal_3516"/>
<dbReference type="GO" id="GO:0005886">
    <property type="term" value="C:plasma membrane"/>
    <property type="evidence" value="ECO:0007669"/>
    <property type="project" value="TreeGrafter"/>
</dbReference>
<dbReference type="SUPFAM" id="SSF55073">
    <property type="entry name" value="Nucleotide cyclase"/>
    <property type="match status" value="1"/>
</dbReference>
<protein>
    <recommendedName>
        <fullName evidence="2">diguanylate cyclase</fullName>
        <ecNumber evidence="2">2.7.7.65</ecNumber>
    </recommendedName>
</protein>
<feature type="domain" description="GGDEF" evidence="4">
    <location>
        <begin position="32"/>
        <end position="160"/>
    </location>
</feature>
<dbReference type="InterPro" id="IPR043128">
    <property type="entry name" value="Rev_trsase/Diguanyl_cyclase"/>
</dbReference>
<dbReference type="Proteomes" id="UP000001557">
    <property type="component" value="Chromosome"/>
</dbReference>
<evidence type="ECO:0000256" key="1">
    <source>
        <dbReference type="ARBA" id="ARBA00001946"/>
    </source>
</evidence>
<organism evidence="5 6">
    <name type="scientific">Shewanella baltica (strain OS155 / ATCC BAA-1091)</name>
    <dbReference type="NCBI Taxonomy" id="325240"/>
    <lineage>
        <taxon>Bacteria</taxon>
        <taxon>Pseudomonadati</taxon>
        <taxon>Pseudomonadota</taxon>
        <taxon>Gammaproteobacteria</taxon>
        <taxon>Alteromonadales</taxon>
        <taxon>Shewanellaceae</taxon>
        <taxon>Shewanella</taxon>
    </lineage>
</organism>
<accession>A3D8D0</accession>
<dbReference type="InterPro" id="IPR000160">
    <property type="entry name" value="GGDEF_dom"/>
</dbReference>
<dbReference type="AlphaFoldDB" id="A3D8D0"/>
<evidence type="ECO:0000313" key="6">
    <source>
        <dbReference type="Proteomes" id="UP000001557"/>
    </source>
</evidence>
<dbReference type="GO" id="GO:0043709">
    <property type="term" value="P:cell adhesion involved in single-species biofilm formation"/>
    <property type="evidence" value="ECO:0007669"/>
    <property type="project" value="TreeGrafter"/>
</dbReference>
<dbReference type="HOGENOM" id="CLU_000445_11_16_6"/>
<sequence length="160" mass="18588">MTRYNPLTKLYNRHYFNRLFINNEQHDQSAEAGMCLVMIDIDYFKDINDTLGHNVGDRILEQVSQVLQHCVRESDVVARWGGEEFVILCQQSSLPLVESLCVRIAERIKRYQFTDNVQLTCSFGVAKLADNEPMMLCFERADRALYRAKAQGRNQMCTDK</sequence>
<dbReference type="InterPro" id="IPR050469">
    <property type="entry name" value="Diguanylate_Cyclase"/>
</dbReference>
<dbReference type="GO" id="GO:0052621">
    <property type="term" value="F:diguanylate cyclase activity"/>
    <property type="evidence" value="ECO:0007669"/>
    <property type="project" value="UniProtKB-EC"/>
</dbReference>
<gene>
    <name evidence="5" type="ordered locus">Sbal_3516</name>
</gene>
<evidence type="ECO:0000313" key="5">
    <source>
        <dbReference type="EMBL" id="ABN62993.1"/>
    </source>
</evidence>
<evidence type="ECO:0000259" key="4">
    <source>
        <dbReference type="PROSITE" id="PS50887"/>
    </source>
</evidence>
<comment type="cofactor">
    <cofactor evidence="1">
        <name>Mg(2+)</name>
        <dbReference type="ChEBI" id="CHEBI:18420"/>
    </cofactor>
</comment>
<dbReference type="PANTHER" id="PTHR45138:SF9">
    <property type="entry name" value="DIGUANYLATE CYCLASE DGCM-RELATED"/>
    <property type="match status" value="1"/>
</dbReference>
<dbReference type="Pfam" id="PF00990">
    <property type="entry name" value="GGDEF"/>
    <property type="match status" value="1"/>
</dbReference>
<dbReference type="GO" id="GO:1902201">
    <property type="term" value="P:negative regulation of bacterial-type flagellum-dependent cell motility"/>
    <property type="evidence" value="ECO:0007669"/>
    <property type="project" value="TreeGrafter"/>
</dbReference>
<name>A3D8D0_SHEB5</name>
<evidence type="ECO:0000256" key="2">
    <source>
        <dbReference type="ARBA" id="ARBA00012528"/>
    </source>
</evidence>
<dbReference type="NCBIfam" id="TIGR00254">
    <property type="entry name" value="GGDEF"/>
    <property type="match status" value="1"/>
</dbReference>
<dbReference type="SMART" id="SM00267">
    <property type="entry name" value="GGDEF"/>
    <property type="match status" value="1"/>
</dbReference>
<dbReference type="FunFam" id="3.30.70.270:FF:000001">
    <property type="entry name" value="Diguanylate cyclase domain protein"/>
    <property type="match status" value="1"/>
</dbReference>
<comment type="catalytic activity">
    <reaction evidence="3">
        <text>2 GTP = 3',3'-c-di-GMP + 2 diphosphate</text>
        <dbReference type="Rhea" id="RHEA:24898"/>
        <dbReference type="ChEBI" id="CHEBI:33019"/>
        <dbReference type="ChEBI" id="CHEBI:37565"/>
        <dbReference type="ChEBI" id="CHEBI:58805"/>
        <dbReference type="EC" id="2.7.7.65"/>
    </reaction>
</comment>
<evidence type="ECO:0000256" key="3">
    <source>
        <dbReference type="ARBA" id="ARBA00034247"/>
    </source>
</evidence>
<dbReference type="CDD" id="cd01949">
    <property type="entry name" value="GGDEF"/>
    <property type="match status" value="1"/>
</dbReference>
<dbReference type="InterPro" id="IPR029787">
    <property type="entry name" value="Nucleotide_cyclase"/>
</dbReference>
<dbReference type="EMBL" id="CP000563">
    <property type="protein sequence ID" value="ABN62993.1"/>
    <property type="molecule type" value="Genomic_DNA"/>
</dbReference>
<dbReference type="EC" id="2.7.7.65" evidence="2"/>